<proteinExistence type="predicted"/>
<sequence>MNAKLLQLFKKLHIYIFIVAVVSVGIYSCTDEEDPIVKPAVPVLSNFFAIQNSTVAQGTIPSNPSGVSIGEVVINSTAIAGGSSHVTITSDNDIQKIYVSIKGSNQYYTITPNQTKSNVFEFIILLSQYLNQNFEIQISALLENGTTTSLYSTPVVYHTAGTGGTGGLQVSLSFNNEKDVDLYVIQPDGTVIFYGNKGGHVYDSITGQYTYIWGLDLDSNPACNIDSINNENVFYPDTLVQTGTYQVWINMYRNCDTSIATTCVVTANHASQLVTPTFGVNPSTHIFPIGEPSNSIGNDTTGAVKIMEFNITNGSSTGSKKIYKPYLTESAKMKLDMAR</sequence>
<dbReference type="PROSITE" id="PS51257">
    <property type="entry name" value="PROKAR_LIPOPROTEIN"/>
    <property type="match status" value="1"/>
</dbReference>
<organism evidence="1">
    <name type="scientific">bioreactor metagenome</name>
    <dbReference type="NCBI Taxonomy" id="1076179"/>
    <lineage>
        <taxon>unclassified sequences</taxon>
        <taxon>metagenomes</taxon>
        <taxon>ecological metagenomes</taxon>
    </lineage>
</organism>
<accession>A0A644UL42</accession>
<name>A0A644UL42_9ZZZZ</name>
<gene>
    <name evidence="1" type="ORF">SDC9_25453</name>
</gene>
<evidence type="ECO:0000313" key="1">
    <source>
        <dbReference type="EMBL" id="MPL79569.1"/>
    </source>
</evidence>
<dbReference type="AlphaFoldDB" id="A0A644UL42"/>
<protein>
    <submittedName>
        <fullName evidence="1">Uncharacterized protein</fullName>
    </submittedName>
</protein>
<reference evidence="1" key="1">
    <citation type="submission" date="2019-08" db="EMBL/GenBank/DDBJ databases">
        <authorList>
            <person name="Kucharzyk K."/>
            <person name="Murdoch R.W."/>
            <person name="Higgins S."/>
            <person name="Loffler F."/>
        </authorList>
    </citation>
    <scope>NUCLEOTIDE SEQUENCE</scope>
</reference>
<dbReference type="EMBL" id="VSSQ01000128">
    <property type="protein sequence ID" value="MPL79569.1"/>
    <property type="molecule type" value="Genomic_DNA"/>
</dbReference>
<comment type="caution">
    <text evidence="1">The sequence shown here is derived from an EMBL/GenBank/DDBJ whole genome shotgun (WGS) entry which is preliminary data.</text>
</comment>